<gene>
    <name evidence="1" type="ORF">SDC9_149524</name>
</gene>
<organism evidence="1">
    <name type="scientific">bioreactor metagenome</name>
    <dbReference type="NCBI Taxonomy" id="1076179"/>
    <lineage>
        <taxon>unclassified sequences</taxon>
        <taxon>metagenomes</taxon>
        <taxon>ecological metagenomes</taxon>
    </lineage>
</organism>
<evidence type="ECO:0000313" key="1">
    <source>
        <dbReference type="EMBL" id="MPN02308.1"/>
    </source>
</evidence>
<name>A0A645EJW9_9ZZZZ</name>
<comment type="caution">
    <text evidence="1">The sequence shown here is derived from an EMBL/GenBank/DDBJ whole genome shotgun (WGS) entry which is preliminary data.</text>
</comment>
<proteinExistence type="predicted"/>
<protein>
    <submittedName>
        <fullName evidence="1">Uncharacterized protein</fullName>
    </submittedName>
</protein>
<reference evidence="1" key="1">
    <citation type="submission" date="2019-08" db="EMBL/GenBank/DDBJ databases">
        <authorList>
            <person name="Kucharzyk K."/>
            <person name="Murdoch R.W."/>
            <person name="Higgins S."/>
            <person name="Loffler F."/>
        </authorList>
    </citation>
    <scope>NUCLEOTIDE SEQUENCE</scope>
</reference>
<accession>A0A645EJW9</accession>
<dbReference type="AlphaFoldDB" id="A0A645EJW9"/>
<sequence>MLGHADSIGYGERLVFDEHRRTGIALLLRAVPVDCVATDFAFKLLRLHLGFLQRENVRLLSGDKIKKSLCDAGAKAVDVPGNQFHATRSFSDQSSINIP</sequence>
<dbReference type="EMBL" id="VSSQ01048258">
    <property type="protein sequence ID" value="MPN02308.1"/>
    <property type="molecule type" value="Genomic_DNA"/>
</dbReference>